<evidence type="ECO:0008006" key="3">
    <source>
        <dbReference type="Google" id="ProtNLM"/>
    </source>
</evidence>
<dbReference type="AlphaFoldDB" id="A0A7W5BEA6"/>
<proteinExistence type="predicted"/>
<dbReference type="EMBL" id="JACHXD010000010">
    <property type="protein sequence ID" value="MBB3120615.1"/>
    <property type="molecule type" value="Genomic_DNA"/>
</dbReference>
<protein>
    <recommendedName>
        <fullName evidence="3">DUF2924 domain-containing protein</fullName>
    </recommendedName>
</protein>
<accession>A0A7W5BEA6</accession>
<dbReference type="Proteomes" id="UP000541535">
    <property type="component" value="Unassembled WGS sequence"/>
</dbReference>
<sequence>MQNEAMVVSVNPKLYFELAVQLHKTGDGNRLDEVVSEALRDWLAARSGGRQSPRGYQWKDVYLPDGTELRLRHHGIEYYAEVRGDRLMYAGEAVSPRAWALQVTGSVRNAWRDIWIRRGARGLWVRATLWRQQAKVERWLPYTDRRSVARRCTD</sequence>
<gene>
    <name evidence="1" type="ORF">FHS03_003682</name>
</gene>
<reference evidence="1 2" key="1">
    <citation type="submission" date="2020-08" db="EMBL/GenBank/DDBJ databases">
        <title>Genomic Encyclopedia of Type Strains, Phase III (KMG-III): the genomes of soil and plant-associated and newly described type strains.</title>
        <authorList>
            <person name="Whitman W."/>
        </authorList>
    </citation>
    <scope>NUCLEOTIDE SEQUENCE [LARGE SCALE GENOMIC DNA]</scope>
    <source>
        <strain evidence="1 2">CECT 8897</strain>
    </source>
</reference>
<name>A0A7W5BEA6_9BURK</name>
<organism evidence="1 2">
    <name type="scientific">Pseudoduganella violacea</name>
    <dbReference type="NCBI Taxonomy" id="1715466"/>
    <lineage>
        <taxon>Bacteria</taxon>
        <taxon>Pseudomonadati</taxon>
        <taxon>Pseudomonadota</taxon>
        <taxon>Betaproteobacteria</taxon>
        <taxon>Burkholderiales</taxon>
        <taxon>Oxalobacteraceae</taxon>
        <taxon>Telluria group</taxon>
        <taxon>Pseudoduganella</taxon>
    </lineage>
</organism>
<dbReference type="RefSeq" id="WP_183442381.1">
    <property type="nucleotide sequence ID" value="NZ_JACHXD010000010.1"/>
</dbReference>
<evidence type="ECO:0000313" key="1">
    <source>
        <dbReference type="EMBL" id="MBB3120615.1"/>
    </source>
</evidence>
<keyword evidence="2" id="KW-1185">Reference proteome</keyword>
<evidence type="ECO:0000313" key="2">
    <source>
        <dbReference type="Proteomes" id="UP000541535"/>
    </source>
</evidence>
<comment type="caution">
    <text evidence="1">The sequence shown here is derived from an EMBL/GenBank/DDBJ whole genome shotgun (WGS) entry which is preliminary data.</text>
</comment>